<dbReference type="Pfam" id="PF02698">
    <property type="entry name" value="DUF218"/>
    <property type="match status" value="1"/>
</dbReference>
<evidence type="ECO:0000313" key="4">
    <source>
        <dbReference type="Proteomes" id="UP000321832"/>
    </source>
</evidence>
<feature type="domain" description="DUF218" evidence="2">
    <location>
        <begin position="62"/>
        <end position="218"/>
    </location>
</feature>
<accession>A0A5C6U1H2</accession>
<keyword evidence="4" id="KW-1185">Reference proteome</keyword>
<sequence>MRAGDRRGPAGLAPARAPRAAGVRRLGLRRHDTRIHPPDGQRSRIPLPACRPGLGAAGTDIVLLASGSVERHEGRAVPRLDTPAWERTAAAASLWQHTRGRLLVLGGPVMDGVSPARAMAEAAVAMGVPREAVTADDRGDTTITAFQLAPRPPADAPPWLVTSALHLPRAMLAARQAGWPVRAFPCDYTVTDSPGWRQWMPSTLAYRRNVELVHEYVGSLAYRWKER</sequence>
<dbReference type="InterPro" id="IPR003848">
    <property type="entry name" value="DUF218"/>
</dbReference>
<dbReference type="Proteomes" id="UP000321832">
    <property type="component" value="Unassembled WGS sequence"/>
</dbReference>
<dbReference type="AlphaFoldDB" id="A0A5C6U1H2"/>
<feature type="compositionally biased region" description="Low complexity" evidence="1">
    <location>
        <begin position="9"/>
        <end position="21"/>
    </location>
</feature>
<comment type="caution">
    <text evidence="3">The sequence shown here is derived from an EMBL/GenBank/DDBJ whole genome shotgun (WGS) entry which is preliminary data.</text>
</comment>
<gene>
    <name evidence="3" type="ORF">FSC37_12870</name>
</gene>
<evidence type="ECO:0000313" key="3">
    <source>
        <dbReference type="EMBL" id="TXC66410.1"/>
    </source>
</evidence>
<organism evidence="3 4">
    <name type="scientific">Piscinibacter aquaticus</name>
    <dbReference type="NCBI Taxonomy" id="392597"/>
    <lineage>
        <taxon>Bacteria</taxon>
        <taxon>Pseudomonadati</taxon>
        <taxon>Pseudomonadota</taxon>
        <taxon>Betaproteobacteria</taxon>
        <taxon>Burkholderiales</taxon>
        <taxon>Sphaerotilaceae</taxon>
        <taxon>Piscinibacter</taxon>
    </lineage>
</organism>
<feature type="region of interest" description="Disordered" evidence="1">
    <location>
        <begin position="1"/>
        <end position="21"/>
    </location>
</feature>
<protein>
    <submittedName>
        <fullName evidence="3">YdcF family protein</fullName>
    </submittedName>
</protein>
<dbReference type="EMBL" id="VOPW01000001">
    <property type="protein sequence ID" value="TXC66410.1"/>
    <property type="molecule type" value="Genomic_DNA"/>
</dbReference>
<evidence type="ECO:0000259" key="2">
    <source>
        <dbReference type="Pfam" id="PF02698"/>
    </source>
</evidence>
<proteinExistence type="predicted"/>
<evidence type="ECO:0000256" key="1">
    <source>
        <dbReference type="SAM" id="MobiDB-lite"/>
    </source>
</evidence>
<name>A0A5C6U1H2_9BURK</name>
<reference evidence="3 4" key="1">
    <citation type="submission" date="2019-08" db="EMBL/GenBank/DDBJ databases">
        <authorList>
            <person name="Khan S.A."/>
            <person name="Jeon C.O."/>
            <person name="Jeong S.E."/>
        </authorList>
    </citation>
    <scope>NUCLEOTIDE SEQUENCE [LARGE SCALE GENOMIC DNA]</scope>
    <source>
        <strain evidence="4">IMCC1728</strain>
    </source>
</reference>